<evidence type="ECO:0000256" key="6">
    <source>
        <dbReference type="ARBA" id="ARBA00022807"/>
    </source>
</evidence>
<accession>A0A0C9U2A6</accession>
<dbReference type="GO" id="GO:0004843">
    <property type="term" value="F:cysteine-type deubiquitinase activity"/>
    <property type="evidence" value="ECO:0007669"/>
    <property type="project" value="UniProtKB-EC"/>
</dbReference>
<evidence type="ECO:0000313" key="9">
    <source>
        <dbReference type="Proteomes" id="UP000053647"/>
    </source>
</evidence>
<reference evidence="9" key="2">
    <citation type="submission" date="2015-01" db="EMBL/GenBank/DDBJ databases">
        <title>Evolutionary Origins and Diversification of the Mycorrhizal Mutualists.</title>
        <authorList>
            <consortium name="DOE Joint Genome Institute"/>
            <consortium name="Mycorrhizal Genomics Consortium"/>
            <person name="Kohler A."/>
            <person name="Kuo A."/>
            <person name="Nagy L.G."/>
            <person name="Floudas D."/>
            <person name="Copeland A."/>
            <person name="Barry K.W."/>
            <person name="Cichocki N."/>
            <person name="Veneault-Fourrey C."/>
            <person name="LaButti K."/>
            <person name="Lindquist E.A."/>
            <person name="Lipzen A."/>
            <person name="Lundell T."/>
            <person name="Morin E."/>
            <person name="Murat C."/>
            <person name="Riley R."/>
            <person name="Ohm R."/>
            <person name="Sun H."/>
            <person name="Tunlid A."/>
            <person name="Henrissat B."/>
            <person name="Grigoriev I.V."/>
            <person name="Hibbett D.S."/>
            <person name="Martin F."/>
        </authorList>
    </citation>
    <scope>NUCLEOTIDE SEQUENCE [LARGE SCALE GENOMIC DNA]</scope>
    <source>
        <strain evidence="9">ATCC 200175</strain>
    </source>
</reference>
<dbReference type="Proteomes" id="UP000053647">
    <property type="component" value="Unassembled WGS sequence"/>
</dbReference>
<evidence type="ECO:0000256" key="4">
    <source>
        <dbReference type="ARBA" id="ARBA00022786"/>
    </source>
</evidence>
<dbReference type="OrthoDB" id="3182339at2759"/>
<dbReference type="PANTHER" id="PTHR13367">
    <property type="entry name" value="UBIQUITIN THIOESTERASE"/>
    <property type="match status" value="1"/>
</dbReference>
<gene>
    <name evidence="8" type="ORF">PAXINDRAFT_13465</name>
</gene>
<dbReference type="AlphaFoldDB" id="A0A0C9U2A6"/>
<keyword evidence="4" id="KW-0833">Ubl conjugation pathway</keyword>
<protein>
    <recommendedName>
        <fullName evidence="2">ubiquitinyl hydrolase 1</fullName>
        <ecNumber evidence="2">3.4.19.12</ecNumber>
    </recommendedName>
</protein>
<dbReference type="GO" id="GO:0006508">
    <property type="term" value="P:proteolysis"/>
    <property type="evidence" value="ECO:0007669"/>
    <property type="project" value="UniProtKB-KW"/>
</dbReference>
<feature type="domain" description="DUF3638" evidence="7">
    <location>
        <begin position="777"/>
        <end position="998"/>
    </location>
</feature>
<evidence type="ECO:0000313" key="8">
    <source>
        <dbReference type="EMBL" id="KIJ13707.1"/>
    </source>
</evidence>
<dbReference type="Pfam" id="PF12340">
    <property type="entry name" value="DUF3638"/>
    <property type="match status" value="1"/>
</dbReference>
<dbReference type="EC" id="3.4.19.12" evidence="2"/>
<evidence type="ECO:0000259" key="7">
    <source>
        <dbReference type="Pfam" id="PF12340"/>
    </source>
</evidence>
<name>A0A0C9U2A6_PAXIN</name>
<dbReference type="EMBL" id="KN819349">
    <property type="protein sequence ID" value="KIJ13707.1"/>
    <property type="molecule type" value="Genomic_DNA"/>
</dbReference>
<dbReference type="InterPro" id="IPR051346">
    <property type="entry name" value="OTU_Deubiquitinase"/>
</dbReference>
<dbReference type="HOGENOM" id="CLU_006662_0_0_1"/>
<sequence length="1047" mass="118197">MVVDIRSQTWTMISDLLKPLERRDNLCIMFFPYQSIQGIPAPRVVVELPRYGLSFFVDDDGDLQSSNMRDMVYDKNQSIGTMLGLVNQLVLRPKGQVVEHLIPRCVLIPHGDVSFKVHDHHVQINIDTHQPPLGRVTYETYKVDTELNCLAGNVGLTNKLYQAYLHAVTSGGCTIDPLTGKTGTEEALSILNSASCQSFMKIDSRAAELLSSIGSLVPRRVWYPAHLRRIQQVKWSCLPAAAQHHGLYFAAKSIKKICERDQVFREDQPICSFDGFPSRKLHLLERASLRAAPLYPETFSGPVPSQICDATHASRDLVCSGNEYRAHSASSAVAKWSPMQDTVGDILGRLKSWETTLHGHAPGFALRYSKDWLRPDFPQTWLTVYNTCRRSDARQTYELLFSLAAMAYGSPEFQDLVPTLLAFATVPAFGIIHPPPYESYELSDGFTPSTTVLRQCISSAARGFEDSPEWWMPKLLTETDSEWWARRSSAYRQRLENDLNAAVKELLSGWPCESLPSCRSLSALCYNLSSLANKINPLFASCYHNLQLKQHLVHVQQILDDARAPSPVLQFFAFKPSSGKHASGAMVTLGQLFKRPAPHFEPLAFMSMGSVPSNEVTSESVRLRQLIDELRANAKSRFQEQYVEDLRLSEEAFSNQSYLATPRFSQKTIAVLTQHHAQTRGLYLHYFQVLKQLLDPQLTNEHAVSQSGQWPRITVKALLQCLASASLIVLPDDWIECLTSFALLALELQRSRRLLLHAVRNQNEELFKELLNKGCDGWEAKEHPDWLLIQLEGNFLIRRIQAEIASEMIFPQSGQNTAMQLNMGEGKSSVIVPISVAALADCTQLVRVVVPKALRSQMFQLLVDRLGGLTNRRVYYLPFSRSLKIDYEQARALYEILSECMEEGGVLIVQPDHLLSLKLMSVEKQLGEDEDVANELLELQKWLHSDARDILDESDEILHVRYQLLYTMGSQHHLEGFPERWTTTQQVLGLVRKHASSVRNMFPRGMEVVRGALGSFPYMRILQADAGEELISRIAKDVMDETPFTPS</sequence>
<keyword evidence="3" id="KW-0645">Protease</keyword>
<dbReference type="InterPro" id="IPR022099">
    <property type="entry name" value="DUF3638"/>
</dbReference>
<reference evidence="8 9" key="1">
    <citation type="submission" date="2014-06" db="EMBL/GenBank/DDBJ databases">
        <authorList>
            <consortium name="DOE Joint Genome Institute"/>
            <person name="Kuo A."/>
            <person name="Kohler A."/>
            <person name="Nagy L.G."/>
            <person name="Floudas D."/>
            <person name="Copeland A."/>
            <person name="Barry K.W."/>
            <person name="Cichocki N."/>
            <person name="Veneault-Fourrey C."/>
            <person name="LaButti K."/>
            <person name="Lindquist E.A."/>
            <person name="Lipzen A."/>
            <person name="Lundell T."/>
            <person name="Morin E."/>
            <person name="Murat C."/>
            <person name="Sun H."/>
            <person name="Tunlid A."/>
            <person name="Henrissat B."/>
            <person name="Grigoriev I.V."/>
            <person name="Hibbett D.S."/>
            <person name="Martin F."/>
            <person name="Nordberg H.P."/>
            <person name="Cantor M.N."/>
            <person name="Hua S.X."/>
        </authorList>
    </citation>
    <scope>NUCLEOTIDE SEQUENCE [LARGE SCALE GENOMIC DNA]</scope>
    <source>
        <strain evidence="8 9">ATCC 200175</strain>
    </source>
</reference>
<keyword evidence="9" id="KW-1185">Reference proteome</keyword>
<keyword evidence="5" id="KW-0378">Hydrolase</keyword>
<proteinExistence type="predicted"/>
<comment type="catalytic activity">
    <reaction evidence="1">
        <text>Thiol-dependent hydrolysis of ester, thioester, amide, peptide and isopeptide bonds formed by the C-terminal Gly of ubiquitin (a 76-residue protein attached to proteins as an intracellular targeting signal).</text>
        <dbReference type="EC" id="3.4.19.12"/>
    </reaction>
</comment>
<evidence type="ECO:0000256" key="5">
    <source>
        <dbReference type="ARBA" id="ARBA00022801"/>
    </source>
</evidence>
<organism evidence="8 9">
    <name type="scientific">Paxillus involutus ATCC 200175</name>
    <dbReference type="NCBI Taxonomy" id="664439"/>
    <lineage>
        <taxon>Eukaryota</taxon>
        <taxon>Fungi</taxon>
        <taxon>Dikarya</taxon>
        <taxon>Basidiomycota</taxon>
        <taxon>Agaricomycotina</taxon>
        <taxon>Agaricomycetes</taxon>
        <taxon>Agaricomycetidae</taxon>
        <taxon>Boletales</taxon>
        <taxon>Paxilineae</taxon>
        <taxon>Paxillaceae</taxon>
        <taxon>Paxillus</taxon>
    </lineage>
</organism>
<evidence type="ECO:0000256" key="3">
    <source>
        <dbReference type="ARBA" id="ARBA00022670"/>
    </source>
</evidence>
<evidence type="ECO:0000256" key="2">
    <source>
        <dbReference type="ARBA" id="ARBA00012759"/>
    </source>
</evidence>
<keyword evidence="6" id="KW-0788">Thiol protease</keyword>
<evidence type="ECO:0000256" key="1">
    <source>
        <dbReference type="ARBA" id="ARBA00000707"/>
    </source>
</evidence>
<dbReference type="PANTHER" id="PTHR13367:SF33">
    <property type="entry name" value="P-LOOP CONTAINING NUCLEOSIDE TRIPHOSPHATE HYDROLASE PROTEIN"/>
    <property type="match status" value="1"/>
</dbReference>